<protein>
    <submittedName>
        <fullName evidence="3">Uncharacterized protein</fullName>
    </submittedName>
</protein>
<dbReference type="EMBL" id="AGNL01049851">
    <property type="protein sequence ID" value="EJK44317.1"/>
    <property type="molecule type" value="Genomic_DNA"/>
</dbReference>
<evidence type="ECO:0000256" key="1">
    <source>
        <dbReference type="SAM" id="MobiDB-lite"/>
    </source>
</evidence>
<feature type="transmembrane region" description="Helical" evidence="2">
    <location>
        <begin position="195"/>
        <end position="215"/>
    </location>
</feature>
<keyword evidence="4" id="KW-1185">Reference proteome</keyword>
<sequence length="221" mass="24716">MRSSPSYLMMTSLVAVVFMTLKVHGFATFPLVRVQRHRNSDTNPKGDARSTLRRDKGDRTAYTQCYTASILHLETTDSPDNGKPSNCLSAHADKLAKDYFEPVIASKRAKGDGTDVLVDMSCATGLFTRRFAKSGVIGRRFALLLISISAVNFIRSNILKMPQSTTGMFDECPWPFTLAHDPQRFFKTGATYVTILWAILCWTYGRFGTAFLAVVRQKLLK</sequence>
<evidence type="ECO:0000313" key="3">
    <source>
        <dbReference type="EMBL" id="EJK44317.1"/>
    </source>
</evidence>
<keyword evidence="2" id="KW-1133">Transmembrane helix</keyword>
<dbReference type="AlphaFoldDB" id="K0RCT5"/>
<keyword evidence="2" id="KW-0812">Transmembrane</keyword>
<dbReference type="Proteomes" id="UP000266841">
    <property type="component" value="Unassembled WGS sequence"/>
</dbReference>
<dbReference type="OrthoDB" id="10017101at2759"/>
<feature type="compositionally biased region" description="Basic and acidic residues" evidence="1">
    <location>
        <begin position="38"/>
        <end position="56"/>
    </location>
</feature>
<evidence type="ECO:0000313" key="4">
    <source>
        <dbReference type="Proteomes" id="UP000266841"/>
    </source>
</evidence>
<name>K0RCT5_THAOC</name>
<feature type="transmembrane region" description="Helical" evidence="2">
    <location>
        <begin position="137"/>
        <end position="154"/>
    </location>
</feature>
<organism evidence="3 4">
    <name type="scientific">Thalassiosira oceanica</name>
    <name type="common">Marine diatom</name>
    <dbReference type="NCBI Taxonomy" id="159749"/>
    <lineage>
        <taxon>Eukaryota</taxon>
        <taxon>Sar</taxon>
        <taxon>Stramenopiles</taxon>
        <taxon>Ochrophyta</taxon>
        <taxon>Bacillariophyta</taxon>
        <taxon>Coscinodiscophyceae</taxon>
        <taxon>Thalassiosirophycidae</taxon>
        <taxon>Thalassiosirales</taxon>
        <taxon>Thalassiosiraceae</taxon>
        <taxon>Thalassiosira</taxon>
    </lineage>
</organism>
<keyword evidence="2" id="KW-0472">Membrane</keyword>
<gene>
    <name evidence="3" type="ORF">THAOC_37152</name>
</gene>
<proteinExistence type="predicted"/>
<reference evidence="3 4" key="1">
    <citation type="journal article" date="2012" name="Genome Biol.">
        <title>Genome and low-iron response of an oceanic diatom adapted to chronic iron limitation.</title>
        <authorList>
            <person name="Lommer M."/>
            <person name="Specht M."/>
            <person name="Roy A.S."/>
            <person name="Kraemer L."/>
            <person name="Andreson R."/>
            <person name="Gutowska M.A."/>
            <person name="Wolf J."/>
            <person name="Bergner S.V."/>
            <person name="Schilhabel M.B."/>
            <person name="Klostermeier U.C."/>
            <person name="Beiko R.G."/>
            <person name="Rosenstiel P."/>
            <person name="Hippler M."/>
            <person name="Laroche J."/>
        </authorList>
    </citation>
    <scope>NUCLEOTIDE SEQUENCE [LARGE SCALE GENOMIC DNA]</scope>
    <source>
        <strain evidence="3 4">CCMP1005</strain>
    </source>
</reference>
<feature type="transmembrane region" description="Helical" evidence="2">
    <location>
        <begin position="6"/>
        <end position="32"/>
    </location>
</feature>
<evidence type="ECO:0000256" key="2">
    <source>
        <dbReference type="SAM" id="Phobius"/>
    </source>
</evidence>
<accession>K0RCT5</accession>
<feature type="region of interest" description="Disordered" evidence="1">
    <location>
        <begin position="37"/>
        <end position="56"/>
    </location>
</feature>
<comment type="caution">
    <text evidence="3">The sequence shown here is derived from an EMBL/GenBank/DDBJ whole genome shotgun (WGS) entry which is preliminary data.</text>
</comment>